<gene>
    <name evidence="1" type="ORF">L2E82_04349</name>
</gene>
<dbReference type="EMBL" id="CM042009">
    <property type="protein sequence ID" value="KAI3790918.1"/>
    <property type="molecule type" value="Genomic_DNA"/>
</dbReference>
<accession>A0ACB9H656</accession>
<evidence type="ECO:0000313" key="1">
    <source>
        <dbReference type="EMBL" id="KAI3790918.1"/>
    </source>
</evidence>
<evidence type="ECO:0000313" key="2">
    <source>
        <dbReference type="Proteomes" id="UP001055811"/>
    </source>
</evidence>
<reference evidence="1 2" key="2">
    <citation type="journal article" date="2022" name="Mol. Ecol. Resour.">
        <title>The genomes of chicory, endive, great burdock and yacon provide insights into Asteraceae paleo-polyploidization history and plant inulin production.</title>
        <authorList>
            <person name="Fan W."/>
            <person name="Wang S."/>
            <person name="Wang H."/>
            <person name="Wang A."/>
            <person name="Jiang F."/>
            <person name="Liu H."/>
            <person name="Zhao H."/>
            <person name="Xu D."/>
            <person name="Zhang Y."/>
        </authorList>
    </citation>
    <scope>NUCLEOTIDE SEQUENCE [LARGE SCALE GENOMIC DNA]</scope>
    <source>
        <strain evidence="2">cv. Punajuju</strain>
        <tissue evidence="1">Leaves</tissue>
    </source>
</reference>
<sequence length="169" mass="19257">MILCSYHMLVLVEKEKQPCLFCLSRRYLFSSRFQLLPITGLHFYFKIALSFPLLKLTYPPPPPPPTTFELSPSVAVLPTPTSVGHKGRFGSEFLLLHLPPPPKSALLLRHLSLSLAPAPSRNEINKRGETMDGYIKRLDGELAQYKDQINNQEACWSFIIKGNMVEFHY</sequence>
<dbReference type="Proteomes" id="UP001055811">
    <property type="component" value="Linkage Group LG01"/>
</dbReference>
<name>A0ACB9H656_CICIN</name>
<keyword evidence="2" id="KW-1185">Reference proteome</keyword>
<comment type="caution">
    <text evidence="1">The sequence shown here is derived from an EMBL/GenBank/DDBJ whole genome shotgun (WGS) entry which is preliminary data.</text>
</comment>
<organism evidence="1 2">
    <name type="scientific">Cichorium intybus</name>
    <name type="common">Chicory</name>
    <dbReference type="NCBI Taxonomy" id="13427"/>
    <lineage>
        <taxon>Eukaryota</taxon>
        <taxon>Viridiplantae</taxon>
        <taxon>Streptophyta</taxon>
        <taxon>Embryophyta</taxon>
        <taxon>Tracheophyta</taxon>
        <taxon>Spermatophyta</taxon>
        <taxon>Magnoliopsida</taxon>
        <taxon>eudicotyledons</taxon>
        <taxon>Gunneridae</taxon>
        <taxon>Pentapetalae</taxon>
        <taxon>asterids</taxon>
        <taxon>campanulids</taxon>
        <taxon>Asterales</taxon>
        <taxon>Asteraceae</taxon>
        <taxon>Cichorioideae</taxon>
        <taxon>Cichorieae</taxon>
        <taxon>Cichoriinae</taxon>
        <taxon>Cichorium</taxon>
    </lineage>
</organism>
<reference evidence="2" key="1">
    <citation type="journal article" date="2022" name="Mol. Ecol. Resour.">
        <title>The genomes of chicory, endive, great burdock and yacon provide insights into Asteraceae palaeo-polyploidization history and plant inulin production.</title>
        <authorList>
            <person name="Fan W."/>
            <person name="Wang S."/>
            <person name="Wang H."/>
            <person name="Wang A."/>
            <person name="Jiang F."/>
            <person name="Liu H."/>
            <person name="Zhao H."/>
            <person name="Xu D."/>
            <person name="Zhang Y."/>
        </authorList>
    </citation>
    <scope>NUCLEOTIDE SEQUENCE [LARGE SCALE GENOMIC DNA]</scope>
    <source>
        <strain evidence="2">cv. Punajuju</strain>
    </source>
</reference>
<protein>
    <submittedName>
        <fullName evidence="1">Uncharacterized protein</fullName>
    </submittedName>
</protein>
<proteinExistence type="predicted"/>